<reference evidence="1" key="1">
    <citation type="submission" date="2020-03" db="EMBL/GenBank/DDBJ databases">
        <title>Psychroflexus Maritimus sp. nov., isolate from marine sediment.</title>
        <authorList>
            <person name="Zhong Y.-L."/>
        </authorList>
    </citation>
    <scope>NUCLEOTIDE SEQUENCE</scope>
    <source>
        <strain evidence="1">C1</strain>
    </source>
</reference>
<dbReference type="Pfam" id="PF04338">
    <property type="entry name" value="DUF481"/>
    <property type="match status" value="1"/>
</dbReference>
<organism evidence="1 2">
    <name type="scientific">Psychroflexus maritimus</name>
    <dbReference type="NCBI Taxonomy" id="2714865"/>
    <lineage>
        <taxon>Bacteria</taxon>
        <taxon>Pseudomonadati</taxon>
        <taxon>Bacteroidota</taxon>
        <taxon>Flavobacteriia</taxon>
        <taxon>Flavobacteriales</taxon>
        <taxon>Flavobacteriaceae</taxon>
        <taxon>Psychroflexus</taxon>
    </lineage>
</organism>
<comment type="caution">
    <text evidence="1">The sequence shown here is derived from an EMBL/GenBank/DDBJ whole genome shotgun (WGS) entry which is preliminary data.</text>
</comment>
<dbReference type="Proteomes" id="UP000643701">
    <property type="component" value="Unassembled WGS sequence"/>
</dbReference>
<name>A0A967DZ47_9FLAO</name>
<evidence type="ECO:0000313" key="2">
    <source>
        <dbReference type="Proteomes" id="UP000643701"/>
    </source>
</evidence>
<accession>A0A967DZ47</accession>
<protein>
    <submittedName>
        <fullName evidence="1">DUF481 domain-containing protein</fullName>
    </submittedName>
</protein>
<dbReference type="AlphaFoldDB" id="A0A967DZ47"/>
<dbReference type="EMBL" id="JAANAS010000043">
    <property type="protein sequence ID" value="NGZ89823.1"/>
    <property type="molecule type" value="Genomic_DNA"/>
</dbReference>
<keyword evidence="2" id="KW-1185">Reference proteome</keyword>
<evidence type="ECO:0000313" key="1">
    <source>
        <dbReference type="EMBL" id="NGZ89823.1"/>
    </source>
</evidence>
<dbReference type="InterPro" id="IPR007433">
    <property type="entry name" value="DUF481"/>
</dbReference>
<proteinExistence type="predicted"/>
<sequence>MIFRIEYSFLGNDEILSGGFLYLEYIKLHNKNIAFEPFYQMHWNEVRGLDRKYAAGANLRWTALVKNKTGLYFGVGSLYEFERWNFSGVPDDLLPTNQSNRNVERLRGNAYISFKQSFGDLFDLDISGYYQPNLTNFFKNHRLARSFELTYNITKYIGLRLLYQNIYDTAPVVPIDKLYHNVNFGITISF</sequence>
<dbReference type="RefSeq" id="WP_166400084.1">
    <property type="nucleotide sequence ID" value="NZ_JAANAS010000043.1"/>
</dbReference>
<gene>
    <name evidence="1" type="ORF">G7034_06105</name>
</gene>